<proteinExistence type="predicted"/>
<evidence type="ECO:0008006" key="3">
    <source>
        <dbReference type="Google" id="ProtNLM"/>
    </source>
</evidence>
<gene>
    <name evidence="1" type="ORF">ACFS7Y_22450</name>
</gene>
<dbReference type="PROSITE" id="PS51257">
    <property type="entry name" value="PROKAR_LIPOPROTEIN"/>
    <property type="match status" value="1"/>
</dbReference>
<accession>A0ABW6BP17</accession>
<protein>
    <recommendedName>
        <fullName evidence="3">Cell-wall binding lipoprotein</fullName>
    </recommendedName>
</protein>
<keyword evidence="2" id="KW-1185">Reference proteome</keyword>
<evidence type="ECO:0000313" key="1">
    <source>
        <dbReference type="EMBL" id="MFD2970169.1"/>
    </source>
</evidence>
<sequence>MAKKNLIYISASIVLLIFLQSCENRSAKQFLDTIDQQERVASDMLIGEKGSESQKLEHMINNNFDSALLVNGKQQIEFDSIISRIQSLPAEDLKRGPALQKASIQYYTALKDLYGYAKEEIEQQTILLKARGDEQVKAQDRLMDLTRNKQALFQSVYQADSVFAEAKNQFVAQYKLAP</sequence>
<dbReference type="RefSeq" id="WP_320183650.1">
    <property type="nucleotide sequence ID" value="NZ_CP138332.1"/>
</dbReference>
<reference evidence="2" key="1">
    <citation type="journal article" date="2019" name="Int. J. Syst. Evol. Microbiol.">
        <title>The Global Catalogue of Microorganisms (GCM) 10K type strain sequencing project: providing services to taxonomists for standard genome sequencing and annotation.</title>
        <authorList>
            <consortium name="The Broad Institute Genomics Platform"/>
            <consortium name="The Broad Institute Genome Sequencing Center for Infectious Disease"/>
            <person name="Wu L."/>
            <person name="Ma J."/>
        </authorList>
    </citation>
    <scope>NUCLEOTIDE SEQUENCE [LARGE SCALE GENOMIC DNA]</scope>
    <source>
        <strain evidence="2">KCTC 22814</strain>
    </source>
</reference>
<comment type="caution">
    <text evidence="1">The sequence shown here is derived from an EMBL/GenBank/DDBJ whole genome shotgun (WGS) entry which is preliminary data.</text>
</comment>
<dbReference type="EMBL" id="JBHUPB010000015">
    <property type="protein sequence ID" value="MFD2970169.1"/>
    <property type="molecule type" value="Genomic_DNA"/>
</dbReference>
<name>A0ABW6BP17_9SPHI</name>
<evidence type="ECO:0000313" key="2">
    <source>
        <dbReference type="Proteomes" id="UP001597525"/>
    </source>
</evidence>
<organism evidence="1 2">
    <name type="scientific">Sphingobacterium bambusae</name>
    <dbReference type="NCBI Taxonomy" id="662858"/>
    <lineage>
        <taxon>Bacteria</taxon>
        <taxon>Pseudomonadati</taxon>
        <taxon>Bacteroidota</taxon>
        <taxon>Sphingobacteriia</taxon>
        <taxon>Sphingobacteriales</taxon>
        <taxon>Sphingobacteriaceae</taxon>
        <taxon>Sphingobacterium</taxon>
    </lineage>
</organism>
<dbReference type="Proteomes" id="UP001597525">
    <property type="component" value="Unassembled WGS sequence"/>
</dbReference>